<dbReference type="EMBL" id="JANAWD010000961">
    <property type="protein sequence ID" value="KAJ3474892.1"/>
    <property type="molecule type" value="Genomic_DNA"/>
</dbReference>
<proteinExistence type="predicted"/>
<evidence type="ECO:0000256" key="1">
    <source>
        <dbReference type="SAM" id="MobiDB-lite"/>
    </source>
</evidence>
<keyword evidence="3" id="KW-1185">Reference proteome</keyword>
<organism evidence="2 3">
    <name type="scientific">Meripilus lineatus</name>
    <dbReference type="NCBI Taxonomy" id="2056292"/>
    <lineage>
        <taxon>Eukaryota</taxon>
        <taxon>Fungi</taxon>
        <taxon>Dikarya</taxon>
        <taxon>Basidiomycota</taxon>
        <taxon>Agaricomycotina</taxon>
        <taxon>Agaricomycetes</taxon>
        <taxon>Polyporales</taxon>
        <taxon>Meripilaceae</taxon>
        <taxon>Meripilus</taxon>
    </lineage>
</organism>
<feature type="region of interest" description="Disordered" evidence="1">
    <location>
        <begin position="189"/>
        <end position="243"/>
    </location>
</feature>
<dbReference type="AlphaFoldDB" id="A0AAD5UQG4"/>
<feature type="compositionally biased region" description="Low complexity" evidence="1">
    <location>
        <begin position="217"/>
        <end position="236"/>
    </location>
</feature>
<reference evidence="2" key="1">
    <citation type="submission" date="2022-07" db="EMBL/GenBank/DDBJ databases">
        <title>Genome Sequence of Physisporinus lineatus.</title>
        <authorList>
            <person name="Buettner E."/>
        </authorList>
    </citation>
    <scope>NUCLEOTIDE SEQUENCE</scope>
    <source>
        <strain evidence="2">VT162</strain>
    </source>
</reference>
<name>A0AAD5UQG4_9APHY</name>
<sequence>MEKDKPHVKRVPHIIQYEPDLHLIEVEKFRSDDNPDEANRISKALTLPNAVQHHPCEVMWGPRRAGHDDMFKILVDKNGKAVQVSVVGHASTLGFKYGDKNKKLCTVMLKPLCTVQTVATWNLLNRLTVNCPLRGGNIIWGSHLLDDVVAGFTNVRDGRSDPVGVSERSLQCFNTDDLKINDIILIRATIRRTTPPPPTQNNDNDNDNGGNGNARPSGSRGSYNNYNNRRGNSSRYTPKSSGDDVLDENRFRAFFHIESIILLNNDKPGARFAD</sequence>
<dbReference type="Proteomes" id="UP001212997">
    <property type="component" value="Unassembled WGS sequence"/>
</dbReference>
<evidence type="ECO:0000313" key="3">
    <source>
        <dbReference type="Proteomes" id="UP001212997"/>
    </source>
</evidence>
<protein>
    <submittedName>
        <fullName evidence="2">Uncharacterized protein</fullName>
    </submittedName>
</protein>
<gene>
    <name evidence="2" type="ORF">NLI96_g12199</name>
</gene>
<comment type="caution">
    <text evidence="2">The sequence shown here is derived from an EMBL/GenBank/DDBJ whole genome shotgun (WGS) entry which is preliminary data.</text>
</comment>
<evidence type="ECO:0000313" key="2">
    <source>
        <dbReference type="EMBL" id="KAJ3474892.1"/>
    </source>
</evidence>
<accession>A0AAD5UQG4</accession>